<evidence type="ECO:0000259" key="1">
    <source>
        <dbReference type="Pfam" id="PF01656"/>
    </source>
</evidence>
<evidence type="ECO:0000313" key="2">
    <source>
        <dbReference type="EMBL" id="QSR87731.1"/>
    </source>
</evidence>
<dbReference type="Gene3D" id="3.40.50.300">
    <property type="entry name" value="P-loop containing nucleotide triphosphate hydrolases"/>
    <property type="match status" value="1"/>
</dbReference>
<dbReference type="InterPro" id="IPR027417">
    <property type="entry name" value="P-loop_NTPase"/>
</dbReference>
<gene>
    <name evidence="2" type="ORF">EM20IM_02860</name>
</gene>
<reference evidence="2 3" key="1">
    <citation type="submission" date="2020-12" db="EMBL/GenBank/DDBJ databases">
        <authorList>
            <person name="Awala S.I."/>
            <person name="Gwak J.-H."/>
            <person name="Kim S.-J."/>
            <person name="Rhee S.-K."/>
        </authorList>
    </citation>
    <scope>NUCLEOTIDE SEQUENCE [LARGE SCALE GENOMIC DNA]</scope>
    <source>
        <strain evidence="2 3">IT5</strain>
    </source>
</reference>
<dbReference type="Proteomes" id="UP000663088">
    <property type="component" value="Chromosome"/>
</dbReference>
<dbReference type="InterPro" id="IPR002586">
    <property type="entry name" value="CobQ/CobB/MinD/ParA_Nub-bd_dom"/>
</dbReference>
<dbReference type="EMBL" id="CP065956">
    <property type="protein sequence ID" value="QSR87731.1"/>
    <property type="molecule type" value="Genomic_DNA"/>
</dbReference>
<dbReference type="Pfam" id="PF01656">
    <property type="entry name" value="CbiA"/>
    <property type="match status" value="1"/>
</dbReference>
<feature type="domain" description="CobQ/CobB/MinD/ParA nucleotide binding" evidence="1">
    <location>
        <begin position="8"/>
        <end position="47"/>
    </location>
</feature>
<proteinExistence type="predicted"/>
<keyword evidence="3" id="KW-1185">Reference proteome</keyword>
<name>A0ABX7PYU7_9BACT</name>
<protein>
    <submittedName>
        <fullName evidence="2">Conjugal transfer protein TraL</fullName>
    </submittedName>
</protein>
<organism evidence="2 3">
    <name type="scientific">Candidatus Methylacidiphilum infernorum</name>
    <dbReference type="NCBI Taxonomy" id="511746"/>
    <lineage>
        <taxon>Bacteria</taxon>
        <taxon>Pseudomonadati</taxon>
        <taxon>Verrucomicrobiota</taxon>
        <taxon>Methylacidiphilae</taxon>
        <taxon>Methylacidiphilales</taxon>
        <taxon>Methylacidiphilaceae</taxon>
        <taxon>Methylacidiphilum (ex Ratnadevi et al. 2023)</taxon>
    </lineage>
</organism>
<accession>A0ABX7PYU7</accession>
<sequence length="244" mass="27152">MLKSYLFMTIGAKGGTGKTTAMLLIADWLLSKGKNIQVIEADLENSGKAGGISHWFEDCLRVDIRSARECDMILETAAENEYTLVDLPANSGAEIKGWWKELITPQVLTEMKVEVIAVGSVTPYPGSAGGIFDWAAVFQDSCRYLVAKNMMHSKLAHFSDYFDSKAGQQFRKSYLPIEIKISTLLQEAMQQLVKSGSRPSLLAHDNSVPILLRQRVKNWFQSVFDQLEDSSIFSHPFKGDIPVA</sequence>
<evidence type="ECO:0000313" key="3">
    <source>
        <dbReference type="Proteomes" id="UP000663088"/>
    </source>
</evidence>
<dbReference type="SUPFAM" id="SSF52540">
    <property type="entry name" value="P-loop containing nucleoside triphosphate hydrolases"/>
    <property type="match status" value="1"/>
</dbReference>